<organism evidence="1 2">
    <name type="scientific">Paenibacillus durus ATCC 35681</name>
    <dbReference type="NCBI Taxonomy" id="1333534"/>
    <lineage>
        <taxon>Bacteria</taxon>
        <taxon>Bacillati</taxon>
        <taxon>Bacillota</taxon>
        <taxon>Bacilli</taxon>
        <taxon>Bacillales</taxon>
        <taxon>Paenibacillaceae</taxon>
        <taxon>Paenibacillus</taxon>
    </lineage>
</organism>
<protein>
    <submittedName>
        <fullName evidence="1">Uncharacterized protein</fullName>
    </submittedName>
</protein>
<evidence type="ECO:0000313" key="1">
    <source>
        <dbReference type="EMBL" id="AKG34024.1"/>
    </source>
</evidence>
<name>A0A0F7F7E1_PAEDU</name>
<accession>A0A0F7F7E1</accession>
<reference evidence="1 2" key="1">
    <citation type="submission" date="2015-03" db="EMBL/GenBank/DDBJ databases">
        <authorList>
            <person name="Abdul Halim M."/>
        </authorList>
    </citation>
    <scope>NUCLEOTIDE SEQUENCE [LARGE SCALE GENOMIC DNA]</scope>
    <source>
        <strain evidence="1 2">ATCC 35681</strain>
    </source>
</reference>
<dbReference type="AlphaFoldDB" id="A0A0F7F7E1"/>
<reference evidence="1 2" key="2">
    <citation type="journal article" date="2016" name="Genome Announc.">
        <title>Genome Sequence of a Gram-Positive Diazotroph, Paenibacillus durus Type Strain ATCC 35681.</title>
        <authorList>
            <person name="Halim M.A."/>
            <person name="Rahman A.Y."/>
            <person name="Sim K.S."/>
            <person name="Yam H.C."/>
            <person name="Rahim A.A."/>
            <person name="Ghazali A.H."/>
            <person name="Najimudin N."/>
        </authorList>
    </citation>
    <scope>NUCLEOTIDE SEQUENCE [LARGE SCALE GENOMIC DNA]</scope>
    <source>
        <strain evidence="1 2">ATCC 35681</strain>
    </source>
</reference>
<sequence>METAEGEFSSPLNPHQPKEKRRKDAALCFRRVRLRHEAFREDSIFCLSVSLQLGHFAQTLAANITFLIFANLVHGTAKYAFGTITLQNNMIALNQNFNRVPLIHLIPFTKGFRQNNSAELIHFAHYTSRLHLTHTFPIQLI</sequence>
<dbReference type="EMBL" id="CP011114">
    <property type="protein sequence ID" value="AKG34024.1"/>
    <property type="molecule type" value="Genomic_DNA"/>
</dbReference>
<dbReference type="SMR" id="A0A0F7F7E1"/>
<evidence type="ECO:0000313" key="2">
    <source>
        <dbReference type="Proteomes" id="UP000034189"/>
    </source>
</evidence>
<gene>
    <name evidence="1" type="ORF">VK70_05065</name>
</gene>
<dbReference type="Proteomes" id="UP000034189">
    <property type="component" value="Chromosome"/>
</dbReference>
<dbReference type="HOGENOM" id="CLU_1823448_0_0_9"/>
<proteinExistence type="predicted"/>